<proteinExistence type="predicted"/>
<evidence type="ECO:0000256" key="1">
    <source>
        <dbReference type="SAM" id="MobiDB-lite"/>
    </source>
</evidence>
<protein>
    <recommendedName>
        <fullName evidence="4">Integrase catalytic domain-containing protein</fullName>
    </recommendedName>
</protein>
<dbReference type="SUPFAM" id="SSF53098">
    <property type="entry name" value="Ribonuclease H-like"/>
    <property type="match status" value="1"/>
</dbReference>
<feature type="compositionally biased region" description="Basic and acidic residues" evidence="1">
    <location>
        <begin position="385"/>
        <end position="404"/>
    </location>
</feature>
<reference evidence="2" key="1">
    <citation type="submission" date="2018-05" db="EMBL/GenBank/DDBJ databases">
        <title>Draft genome of Mucuna pruriens seed.</title>
        <authorList>
            <person name="Nnadi N.E."/>
            <person name="Vos R."/>
            <person name="Hasami M.H."/>
            <person name="Devisetty U.K."/>
            <person name="Aguiy J.C."/>
        </authorList>
    </citation>
    <scope>NUCLEOTIDE SEQUENCE [LARGE SCALE GENOMIC DNA]</scope>
    <source>
        <strain evidence="2">JCA_2017</strain>
    </source>
</reference>
<dbReference type="AlphaFoldDB" id="A0A371IDY4"/>
<dbReference type="Proteomes" id="UP000257109">
    <property type="component" value="Unassembled WGS sequence"/>
</dbReference>
<sequence>MTTFTSGSPRLPVPTRTTNTLAERTRRRPRARGRLKSQTHEVDKTKYRHYHKNYGHTIKEFIMLRDKIEELIQTDNLQKFVKKGADFGYLDRTPRLKGVINTIARGFVKGSSSLTRKRCLPSLSTVAPITFSDQDFVRSNLKQNNLMVIIIEVTNFAVKKVLIDQGSSADILYMSTFQRLQIPETEICLYHEQLVGFSREHVDTCGYINLLMTFDDSNIETESLTKITTQKVQRFIWQNIICRYHIPNSMVTDNGTQFISKSLNFTKSYRSHISHQQSHPRRVSMIAQKSQGIMGQTITQHPMSLPLLPTILNWRDPYRLTFGTDDMILVEIGEPSLRKSSFNPAKNLSSLQTDLDLVKEDREQACIRQEACRHRAAHRYNSNIRPRDLDKSNLEMRGREKEKGSLQLSGKDLLESGNHSAMTHTVWNS</sequence>
<comment type="caution">
    <text evidence="2">The sequence shown here is derived from an EMBL/GenBank/DDBJ whole genome shotgun (WGS) entry which is preliminary data.</text>
</comment>
<evidence type="ECO:0000313" key="2">
    <source>
        <dbReference type="EMBL" id="RDY13252.1"/>
    </source>
</evidence>
<dbReference type="Gene3D" id="3.30.420.10">
    <property type="entry name" value="Ribonuclease H-like superfamily/Ribonuclease H"/>
    <property type="match status" value="1"/>
</dbReference>
<dbReference type="GO" id="GO:0003676">
    <property type="term" value="F:nucleic acid binding"/>
    <property type="evidence" value="ECO:0007669"/>
    <property type="project" value="InterPro"/>
</dbReference>
<evidence type="ECO:0008006" key="4">
    <source>
        <dbReference type="Google" id="ProtNLM"/>
    </source>
</evidence>
<feature type="region of interest" description="Disordered" evidence="1">
    <location>
        <begin position="383"/>
        <end position="407"/>
    </location>
</feature>
<feature type="region of interest" description="Disordered" evidence="1">
    <location>
        <begin position="1"/>
        <end position="40"/>
    </location>
</feature>
<dbReference type="EMBL" id="QJKJ01000306">
    <property type="protein sequence ID" value="RDY13252.1"/>
    <property type="molecule type" value="Genomic_DNA"/>
</dbReference>
<feature type="non-terminal residue" evidence="2">
    <location>
        <position position="1"/>
    </location>
</feature>
<feature type="compositionally biased region" description="Basic residues" evidence="1">
    <location>
        <begin position="25"/>
        <end position="37"/>
    </location>
</feature>
<keyword evidence="3" id="KW-1185">Reference proteome</keyword>
<dbReference type="InterPro" id="IPR036397">
    <property type="entry name" value="RNaseH_sf"/>
</dbReference>
<organism evidence="2 3">
    <name type="scientific">Mucuna pruriens</name>
    <name type="common">Velvet bean</name>
    <name type="synonym">Dolichos pruriens</name>
    <dbReference type="NCBI Taxonomy" id="157652"/>
    <lineage>
        <taxon>Eukaryota</taxon>
        <taxon>Viridiplantae</taxon>
        <taxon>Streptophyta</taxon>
        <taxon>Embryophyta</taxon>
        <taxon>Tracheophyta</taxon>
        <taxon>Spermatophyta</taxon>
        <taxon>Magnoliopsida</taxon>
        <taxon>eudicotyledons</taxon>
        <taxon>Gunneridae</taxon>
        <taxon>Pentapetalae</taxon>
        <taxon>rosids</taxon>
        <taxon>fabids</taxon>
        <taxon>Fabales</taxon>
        <taxon>Fabaceae</taxon>
        <taxon>Papilionoideae</taxon>
        <taxon>50 kb inversion clade</taxon>
        <taxon>NPAAA clade</taxon>
        <taxon>indigoferoid/millettioid clade</taxon>
        <taxon>Phaseoleae</taxon>
        <taxon>Mucuna</taxon>
    </lineage>
</organism>
<dbReference type="PANTHER" id="PTHR33240">
    <property type="entry name" value="OS08G0508500 PROTEIN"/>
    <property type="match status" value="1"/>
</dbReference>
<dbReference type="InterPro" id="IPR012337">
    <property type="entry name" value="RNaseH-like_sf"/>
</dbReference>
<dbReference type="OrthoDB" id="1752268at2759"/>
<gene>
    <name evidence="2" type="ORF">CR513_01860</name>
</gene>
<name>A0A371IDY4_MUCPR</name>
<dbReference type="PANTHER" id="PTHR33240:SF15">
    <property type="entry name" value="GAG-PRO-LIKE PROTEIN"/>
    <property type="match status" value="1"/>
</dbReference>
<accession>A0A371IDY4</accession>
<evidence type="ECO:0000313" key="3">
    <source>
        <dbReference type="Proteomes" id="UP000257109"/>
    </source>
</evidence>